<reference evidence="1 2" key="1">
    <citation type="journal article" date="2023" name="Sci. Data">
        <title>Genome assembly of the Korean intertidal mud-creeper Batillaria attramentaria.</title>
        <authorList>
            <person name="Patra A.K."/>
            <person name="Ho P.T."/>
            <person name="Jun S."/>
            <person name="Lee S.J."/>
            <person name="Kim Y."/>
            <person name="Won Y.J."/>
        </authorList>
    </citation>
    <scope>NUCLEOTIDE SEQUENCE [LARGE SCALE GENOMIC DNA]</scope>
    <source>
        <strain evidence="1">Wonlab-2016</strain>
    </source>
</reference>
<dbReference type="Proteomes" id="UP001519460">
    <property type="component" value="Unassembled WGS sequence"/>
</dbReference>
<name>A0ABD0IZK1_9CAEN</name>
<keyword evidence="2" id="KW-1185">Reference proteome</keyword>
<accession>A0ABD0IZK1</accession>
<dbReference type="EMBL" id="JACVVK020000855">
    <property type="protein sequence ID" value="KAK7441335.1"/>
    <property type="molecule type" value="Genomic_DNA"/>
</dbReference>
<evidence type="ECO:0000313" key="2">
    <source>
        <dbReference type="Proteomes" id="UP001519460"/>
    </source>
</evidence>
<protein>
    <submittedName>
        <fullName evidence="1">Uncharacterized protein</fullName>
    </submittedName>
</protein>
<sequence>MFVQHKILGSKVVRGPLHCTVALYVCLSAKDTLASALPCWKDKHVTLGAARANSRQLLRSAARANACMRSSAEESMRGMRGFGEEGKAWDVW</sequence>
<proteinExistence type="predicted"/>
<organism evidence="1 2">
    <name type="scientific">Batillaria attramentaria</name>
    <dbReference type="NCBI Taxonomy" id="370345"/>
    <lineage>
        <taxon>Eukaryota</taxon>
        <taxon>Metazoa</taxon>
        <taxon>Spiralia</taxon>
        <taxon>Lophotrochozoa</taxon>
        <taxon>Mollusca</taxon>
        <taxon>Gastropoda</taxon>
        <taxon>Caenogastropoda</taxon>
        <taxon>Sorbeoconcha</taxon>
        <taxon>Cerithioidea</taxon>
        <taxon>Batillariidae</taxon>
        <taxon>Batillaria</taxon>
    </lineage>
</organism>
<comment type="caution">
    <text evidence="1">The sequence shown here is derived from an EMBL/GenBank/DDBJ whole genome shotgun (WGS) entry which is preliminary data.</text>
</comment>
<gene>
    <name evidence="1" type="ORF">BaRGS_00040580</name>
</gene>
<dbReference type="AlphaFoldDB" id="A0ABD0IZK1"/>
<evidence type="ECO:0000313" key="1">
    <source>
        <dbReference type="EMBL" id="KAK7441335.1"/>
    </source>
</evidence>